<evidence type="ECO:0000313" key="3">
    <source>
        <dbReference type="EMBL" id="KAF0974479.1"/>
    </source>
</evidence>
<dbReference type="EMBL" id="VFQX01000052">
    <property type="protein sequence ID" value="KAF0974479.1"/>
    <property type="molecule type" value="Genomic_DNA"/>
</dbReference>
<feature type="coiled-coil region" evidence="1">
    <location>
        <begin position="231"/>
        <end position="265"/>
    </location>
</feature>
<accession>A0A6A5BNI9</accession>
<evidence type="ECO:0000313" key="4">
    <source>
        <dbReference type="Proteomes" id="UP000444721"/>
    </source>
</evidence>
<evidence type="ECO:0000256" key="1">
    <source>
        <dbReference type="SAM" id="Coils"/>
    </source>
</evidence>
<organism evidence="3 4">
    <name type="scientific">Naegleria fowleri</name>
    <name type="common">Brain eating amoeba</name>
    <dbReference type="NCBI Taxonomy" id="5763"/>
    <lineage>
        <taxon>Eukaryota</taxon>
        <taxon>Discoba</taxon>
        <taxon>Heterolobosea</taxon>
        <taxon>Tetramitia</taxon>
        <taxon>Eutetramitia</taxon>
        <taxon>Vahlkampfiidae</taxon>
        <taxon>Naegleria</taxon>
    </lineage>
</organism>
<gene>
    <name evidence="3" type="ORF">FDP41_006511</name>
</gene>
<feature type="compositionally biased region" description="Low complexity" evidence="2">
    <location>
        <begin position="65"/>
        <end position="101"/>
    </location>
</feature>
<dbReference type="OrthoDB" id="10586790at2759"/>
<feature type="compositionally biased region" description="Low complexity" evidence="2">
    <location>
        <begin position="23"/>
        <end position="48"/>
    </location>
</feature>
<dbReference type="Proteomes" id="UP000444721">
    <property type="component" value="Unassembled WGS sequence"/>
</dbReference>
<name>A0A6A5BNI9_NAEFO</name>
<dbReference type="RefSeq" id="XP_044559192.1">
    <property type="nucleotide sequence ID" value="XM_044710155.1"/>
</dbReference>
<feature type="compositionally biased region" description="Polar residues" evidence="2">
    <location>
        <begin position="49"/>
        <end position="58"/>
    </location>
</feature>
<feature type="region of interest" description="Disordered" evidence="2">
    <location>
        <begin position="1"/>
        <end position="107"/>
    </location>
</feature>
<sequence length="267" mass="29078">MSSNSSYSLSSSMNSRGVQSCLSNNNNINNNNNTMPTTSSSNYSFRSSVLPTNLSIPSSLGGRRSSFYTTSSTSGNNNQTTPTPTTTLSTTSNVSKSSLSTPQSMFIGNRRESFGTSSVMRSSVYPALNGGFNTIPNSSTQSSTSRTPLAQVSNPPNGTNMSNINRNSLSGSFSHQNRTKKPQTTAKITSAGNYHNLNNSFNMEELGVSSKSDEIMSDENGIVEEKSVLTTSQTLRENEELRKENEELKQQIQKLHNDLLQKEKDNY</sequence>
<dbReference type="AlphaFoldDB" id="A0A6A5BNI9"/>
<dbReference type="VEuPathDB" id="AmoebaDB:NF0021930"/>
<dbReference type="GeneID" id="68113729"/>
<keyword evidence="4" id="KW-1185">Reference proteome</keyword>
<comment type="caution">
    <text evidence="3">The sequence shown here is derived from an EMBL/GenBank/DDBJ whole genome shotgun (WGS) entry which is preliminary data.</text>
</comment>
<proteinExistence type="predicted"/>
<dbReference type="VEuPathDB" id="AmoebaDB:FDP41_006511"/>
<feature type="compositionally biased region" description="Low complexity" evidence="2">
    <location>
        <begin position="1"/>
        <end position="15"/>
    </location>
</feature>
<evidence type="ECO:0000256" key="2">
    <source>
        <dbReference type="SAM" id="MobiDB-lite"/>
    </source>
</evidence>
<protein>
    <submittedName>
        <fullName evidence="3">Uncharacterized protein</fullName>
    </submittedName>
</protein>
<feature type="region of interest" description="Disordered" evidence="2">
    <location>
        <begin position="135"/>
        <end position="185"/>
    </location>
</feature>
<dbReference type="VEuPathDB" id="AmoebaDB:NfTy_089400"/>
<reference evidence="3 4" key="1">
    <citation type="journal article" date="2019" name="Sci. Rep.">
        <title>Nanopore sequencing improves the draft genome of the human pathogenic amoeba Naegleria fowleri.</title>
        <authorList>
            <person name="Liechti N."/>
            <person name="Schurch N."/>
            <person name="Bruggmann R."/>
            <person name="Wittwer M."/>
        </authorList>
    </citation>
    <scope>NUCLEOTIDE SEQUENCE [LARGE SCALE GENOMIC DNA]</scope>
    <source>
        <strain evidence="3 4">ATCC 30894</strain>
    </source>
</reference>
<keyword evidence="1" id="KW-0175">Coiled coil</keyword>